<sequence>MGSGLPSVQDNARQRDNYITLAERIISSNIPCLYPLCQIGDDEDRKYGEQGIVGDQLSVERAVNGHMSLANGFTPEERAEGLHFEVADWHAGNKFLDVAFTHMYNVSSAVDKCTMFSDRTLINRRNVKGDLTRIGTRTSCVQFRVLEHEQHPKEQQAMTDQHGRYPCRSPGCSKTFAHDGKLRREHEAKHNPPIVIDDPPLSMLTIDSQITEEKRDDMLAYQKSILDYGMLILKFLGMPFQKGMEGVSFVVGHFF</sequence>
<gene>
    <name evidence="1" type="primary">EIF2B1_6</name>
    <name evidence="1" type="ORF">OS493_029017</name>
</gene>
<dbReference type="AlphaFoldDB" id="A0A9W9YK39"/>
<dbReference type="GO" id="GO:0003743">
    <property type="term" value="F:translation initiation factor activity"/>
    <property type="evidence" value="ECO:0007669"/>
    <property type="project" value="UniProtKB-KW"/>
</dbReference>
<accession>A0A9W9YK39</accession>
<keyword evidence="2" id="KW-1185">Reference proteome</keyword>
<dbReference type="EMBL" id="MU827330">
    <property type="protein sequence ID" value="KAJ7354909.1"/>
    <property type="molecule type" value="Genomic_DNA"/>
</dbReference>
<organism evidence="1 2">
    <name type="scientific">Desmophyllum pertusum</name>
    <dbReference type="NCBI Taxonomy" id="174260"/>
    <lineage>
        <taxon>Eukaryota</taxon>
        <taxon>Metazoa</taxon>
        <taxon>Cnidaria</taxon>
        <taxon>Anthozoa</taxon>
        <taxon>Hexacorallia</taxon>
        <taxon>Scleractinia</taxon>
        <taxon>Caryophylliina</taxon>
        <taxon>Caryophylliidae</taxon>
        <taxon>Desmophyllum</taxon>
    </lineage>
</organism>
<keyword evidence="1" id="KW-0648">Protein biosynthesis</keyword>
<evidence type="ECO:0000313" key="2">
    <source>
        <dbReference type="Proteomes" id="UP001163046"/>
    </source>
</evidence>
<dbReference type="OrthoDB" id="5946189at2759"/>
<evidence type="ECO:0000313" key="1">
    <source>
        <dbReference type="EMBL" id="KAJ7354909.1"/>
    </source>
</evidence>
<proteinExistence type="predicted"/>
<keyword evidence="1" id="KW-0396">Initiation factor</keyword>
<comment type="caution">
    <text evidence="1">The sequence shown here is derived from an EMBL/GenBank/DDBJ whole genome shotgun (WGS) entry which is preliminary data.</text>
</comment>
<name>A0A9W9YK39_9CNID</name>
<protein>
    <submittedName>
        <fullName evidence="1">Translation initiation factor</fullName>
    </submittedName>
</protein>
<dbReference type="Proteomes" id="UP001163046">
    <property type="component" value="Unassembled WGS sequence"/>
</dbReference>
<reference evidence="1" key="1">
    <citation type="submission" date="2023-01" db="EMBL/GenBank/DDBJ databases">
        <title>Genome assembly of the deep-sea coral Lophelia pertusa.</title>
        <authorList>
            <person name="Herrera S."/>
            <person name="Cordes E."/>
        </authorList>
    </citation>
    <scope>NUCLEOTIDE SEQUENCE</scope>
    <source>
        <strain evidence="1">USNM1676648</strain>
        <tissue evidence="1">Polyp</tissue>
    </source>
</reference>